<dbReference type="SUPFAM" id="SSF52047">
    <property type="entry name" value="RNI-like"/>
    <property type="match status" value="1"/>
</dbReference>
<dbReference type="AlphaFoldDB" id="A0A0D2MVH1"/>
<proteinExistence type="predicted"/>
<gene>
    <name evidence="2" type="ORF">HYPSUDRAFT_792213</name>
</gene>
<organism evidence="2 3">
    <name type="scientific">Hypholoma sublateritium (strain FD-334 SS-4)</name>
    <dbReference type="NCBI Taxonomy" id="945553"/>
    <lineage>
        <taxon>Eukaryota</taxon>
        <taxon>Fungi</taxon>
        <taxon>Dikarya</taxon>
        <taxon>Basidiomycota</taxon>
        <taxon>Agaricomycotina</taxon>
        <taxon>Agaricomycetes</taxon>
        <taxon>Agaricomycetidae</taxon>
        <taxon>Agaricales</taxon>
        <taxon>Agaricineae</taxon>
        <taxon>Strophariaceae</taxon>
        <taxon>Hypholoma</taxon>
    </lineage>
</organism>
<dbReference type="Gene3D" id="1.20.1280.50">
    <property type="match status" value="1"/>
</dbReference>
<feature type="region of interest" description="Disordered" evidence="1">
    <location>
        <begin position="538"/>
        <end position="566"/>
    </location>
</feature>
<evidence type="ECO:0000256" key="1">
    <source>
        <dbReference type="SAM" id="MobiDB-lite"/>
    </source>
</evidence>
<evidence type="ECO:0000313" key="2">
    <source>
        <dbReference type="EMBL" id="KJA27988.1"/>
    </source>
</evidence>
<accession>A0A0D2MVH1</accession>
<sequence>MSLSAEDEQRLIDKAVETHSKAILALKYQRNSLASISRLPAEILSQIFSFVKLSLTGGIYSRFTNSLAWIKITHVSTHWRYVAMNSPTLWDNPPPENGQWLVEMLKRSKMAGLNIHADLASRVPLKMVGLKKILQYHGSRIQHLTLTNMTFDSRKVLEDLPASAPRLETLRLAASLPDHANWDDVCIPKTFLTNSGNLRRLELSGCNVHWNLFSLSNITHLKLHDITKLARPTWTQFMGALAEMFKLECLDLKYVLDPTIKFTADTPSDLIQLSRLQMLTMTSPIAEVEMFFRHVAFPPSATVHVRAIPSSASISNISAVISSISRSYLGQEFLTLTIRDSESYHFTFVQFRLFRKATENPVFYTNAAALTLEIVTSGIQVTAEQIVPELFNNGFPLNTISHVELDANITKPDTLTCTLGNLPALSFVWVHTQSGIAFVKALYPHSNAVDAEYFPLYFRNLVTINLSLTFEAKDGYAEKTPFDVDLKLLQDCLIQRYECGAEIQKLSLDDCFHLEESDVLELTDIVTDVDWDAMEQVVEPSEEEEEEYGEDEEDDYYDSDDRCHYQ</sequence>
<keyword evidence="3" id="KW-1185">Reference proteome</keyword>
<dbReference type="InterPro" id="IPR032675">
    <property type="entry name" value="LRR_dom_sf"/>
</dbReference>
<dbReference type="OMA" id="ASIQACH"/>
<reference evidence="3" key="1">
    <citation type="submission" date="2014-04" db="EMBL/GenBank/DDBJ databases">
        <title>Evolutionary Origins and Diversification of the Mycorrhizal Mutualists.</title>
        <authorList>
            <consortium name="DOE Joint Genome Institute"/>
            <consortium name="Mycorrhizal Genomics Consortium"/>
            <person name="Kohler A."/>
            <person name="Kuo A."/>
            <person name="Nagy L.G."/>
            <person name="Floudas D."/>
            <person name="Copeland A."/>
            <person name="Barry K.W."/>
            <person name="Cichocki N."/>
            <person name="Veneault-Fourrey C."/>
            <person name="LaButti K."/>
            <person name="Lindquist E.A."/>
            <person name="Lipzen A."/>
            <person name="Lundell T."/>
            <person name="Morin E."/>
            <person name="Murat C."/>
            <person name="Riley R."/>
            <person name="Ohm R."/>
            <person name="Sun H."/>
            <person name="Tunlid A."/>
            <person name="Henrissat B."/>
            <person name="Grigoriev I.V."/>
            <person name="Hibbett D.S."/>
            <person name="Martin F."/>
        </authorList>
    </citation>
    <scope>NUCLEOTIDE SEQUENCE [LARGE SCALE GENOMIC DNA]</scope>
    <source>
        <strain evidence="3">FD-334 SS-4</strain>
    </source>
</reference>
<protein>
    <submittedName>
        <fullName evidence="2">Uncharacterized protein</fullName>
    </submittedName>
</protein>
<dbReference type="EMBL" id="KN817522">
    <property type="protein sequence ID" value="KJA27988.1"/>
    <property type="molecule type" value="Genomic_DNA"/>
</dbReference>
<evidence type="ECO:0000313" key="3">
    <source>
        <dbReference type="Proteomes" id="UP000054270"/>
    </source>
</evidence>
<dbReference type="Gene3D" id="3.80.10.10">
    <property type="entry name" value="Ribonuclease Inhibitor"/>
    <property type="match status" value="1"/>
</dbReference>
<feature type="compositionally biased region" description="Acidic residues" evidence="1">
    <location>
        <begin position="540"/>
        <end position="558"/>
    </location>
</feature>
<name>A0A0D2MVH1_HYPSF</name>
<dbReference type="STRING" id="945553.A0A0D2MVH1"/>
<dbReference type="Proteomes" id="UP000054270">
    <property type="component" value="Unassembled WGS sequence"/>
</dbReference>
<dbReference type="OrthoDB" id="3156934at2759"/>